<keyword evidence="2" id="KW-0677">Repeat</keyword>
<evidence type="ECO:0008006" key="6">
    <source>
        <dbReference type="Google" id="ProtNLM"/>
    </source>
</evidence>
<reference evidence="4 5" key="1">
    <citation type="submission" date="2024-04" db="EMBL/GenBank/DDBJ databases">
        <authorList>
            <consortium name="Genoscope - CEA"/>
            <person name="William W."/>
        </authorList>
    </citation>
    <scope>NUCLEOTIDE SEQUENCE [LARGE SCALE GENOMIC DNA]</scope>
</reference>
<feature type="compositionally biased region" description="Polar residues" evidence="3">
    <location>
        <begin position="9"/>
        <end position="21"/>
    </location>
</feature>
<proteinExistence type="predicted"/>
<dbReference type="SMART" id="SM00369">
    <property type="entry name" value="LRR_TYP"/>
    <property type="match status" value="2"/>
</dbReference>
<keyword evidence="5" id="KW-1185">Reference proteome</keyword>
<evidence type="ECO:0000313" key="5">
    <source>
        <dbReference type="Proteomes" id="UP001497497"/>
    </source>
</evidence>
<dbReference type="PANTHER" id="PTHR45712:SF22">
    <property type="entry name" value="INSULIN-LIKE GROWTH FACTOR-BINDING PROTEIN COMPLEX ACID LABILE SUBUNIT"/>
    <property type="match status" value="1"/>
</dbReference>
<dbReference type="Pfam" id="PF13855">
    <property type="entry name" value="LRR_8"/>
    <property type="match status" value="1"/>
</dbReference>
<dbReference type="InterPro" id="IPR050333">
    <property type="entry name" value="SLRP"/>
</dbReference>
<evidence type="ECO:0000256" key="2">
    <source>
        <dbReference type="ARBA" id="ARBA00022737"/>
    </source>
</evidence>
<dbReference type="AlphaFoldDB" id="A0AAV2IJV4"/>
<dbReference type="InterPro" id="IPR003591">
    <property type="entry name" value="Leu-rich_rpt_typical-subtyp"/>
</dbReference>
<dbReference type="EMBL" id="CAXITT010000670">
    <property type="protein sequence ID" value="CAL1545058.1"/>
    <property type="molecule type" value="Genomic_DNA"/>
</dbReference>
<gene>
    <name evidence="4" type="ORF">GSLYS_00018541001</name>
</gene>
<keyword evidence="1" id="KW-0433">Leucine-rich repeat</keyword>
<organism evidence="4 5">
    <name type="scientific">Lymnaea stagnalis</name>
    <name type="common">Great pond snail</name>
    <name type="synonym">Helix stagnalis</name>
    <dbReference type="NCBI Taxonomy" id="6523"/>
    <lineage>
        <taxon>Eukaryota</taxon>
        <taxon>Metazoa</taxon>
        <taxon>Spiralia</taxon>
        <taxon>Lophotrochozoa</taxon>
        <taxon>Mollusca</taxon>
        <taxon>Gastropoda</taxon>
        <taxon>Heterobranchia</taxon>
        <taxon>Euthyneura</taxon>
        <taxon>Panpulmonata</taxon>
        <taxon>Hygrophila</taxon>
        <taxon>Lymnaeoidea</taxon>
        <taxon>Lymnaeidae</taxon>
        <taxon>Lymnaea</taxon>
    </lineage>
</organism>
<name>A0AAV2IJV4_LYMST</name>
<accession>A0AAV2IJV4</accession>
<dbReference type="Gene3D" id="3.80.10.10">
    <property type="entry name" value="Ribonuclease Inhibitor"/>
    <property type="match status" value="1"/>
</dbReference>
<dbReference type="Proteomes" id="UP001497497">
    <property type="component" value="Unassembled WGS sequence"/>
</dbReference>
<dbReference type="InterPro" id="IPR032675">
    <property type="entry name" value="LRR_dom_sf"/>
</dbReference>
<evidence type="ECO:0000256" key="3">
    <source>
        <dbReference type="SAM" id="MobiDB-lite"/>
    </source>
</evidence>
<comment type="caution">
    <text evidence="4">The sequence shown here is derived from an EMBL/GenBank/DDBJ whole genome shotgun (WGS) entry which is preliminary data.</text>
</comment>
<evidence type="ECO:0000313" key="4">
    <source>
        <dbReference type="EMBL" id="CAL1545058.1"/>
    </source>
</evidence>
<evidence type="ECO:0000256" key="1">
    <source>
        <dbReference type="ARBA" id="ARBA00022614"/>
    </source>
</evidence>
<dbReference type="InterPro" id="IPR001611">
    <property type="entry name" value="Leu-rich_rpt"/>
</dbReference>
<dbReference type="SUPFAM" id="SSF52058">
    <property type="entry name" value="L domain-like"/>
    <property type="match status" value="1"/>
</dbReference>
<feature type="region of interest" description="Disordered" evidence="3">
    <location>
        <begin position="1"/>
        <end position="21"/>
    </location>
</feature>
<protein>
    <recommendedName>
        <fullName evidence="6">Leucine-rich repeat-containing protein 27</fullName>
    </recommendedName>
</protein>
<sequence length="562" mass="64951">MDSHEEYKINSSPPLTNVSVSPRSHRLQDFADESMDVVTVFSVKNAEANSNCINESHSYNNNVYSDDINEVRDAIECDGVISKLMMSNRDACETPADFLFVKTKKEQDDILKCIEKAKTMQSTTIDLSRKKLQAIPDNLLELTCLEYLYLQGNEIAYLPDNFFKCFPSLLWLDLRNNALSRIPSAYLSNHTCLRNLLLEGNNLRNLPLELGLVKSLHGLNIAGNPLDFPPQSIMETGTQAILQFLRDVLNAKNSAKIADLDLSLSKGEELLEQVSASSDDWNTTASMMELAKMREMAKGGEKDLSQDNVDYSDKQGLRPNFIHQDKVQSIKKNKKVADLGAFEEIKKIKENKMSWKVNPYPTPPTQEYVKFKMNEEKQMARVKEFREKTDAILQRRKDEAMLKNWRDDTKALQQKKYSQHLVPGEDYKEIAEQAPFDVDKDMMQVLTKEERLKADLQKEKKMKQERSVSPATRQRIELEKQTRIRELEKRIKDHTAGMVERRKQPRGTPQHEMEIAKRELEMVKNLQRDLMRRYQELKAWSAARAKRARENFSRPTSAGFRY</sequence>
<dbReference type="PANTHER" id="PTHR45712">
    <property type="entry name" value="AGAP008170-PA"/>
    <property type="match status" value="1"/>
</dbReference>